<sequence>MAHRRCQVFSPVVSYGISLLILLHVILLGVEVDISASVGLEDVPTWFSTFNTVSVACFVVEMALKLLALGCRNFWLGEDSSWNILDFIVVAISVFDVAIDILFQTLWPSLSTSQLRLLRFARFARALRSIRVAKLFRHVRALRTLALSIMSTMSSLCWTLALLVILFYTFGVMLTQLVVEHCRFLGQDRTGTGDPMAHCPESLKKYWASVPESMLTLFMAMSQGINWVEAMEPLREVHWGAVVLILVYIVITIFTILNVVTGVFCNTAIESASADKDVATLKQVQAKQKQVEALQQIFQEIDRDQENEVSFEDVKTAIASGELADFLESIGISTNDVWTLFMLLDSDRKGSIDLDEFVSGCMQLHGPAKSLQMAKMSYENKPLGMRRWCTLTMASHGSGCGIGTRRRSEAAKPGGPSTSMSCEWQHLLRPASMVQWSRLHGSTDAPGVPPFGVPPFRSDGFLETNPVTELGGCDPRRKSWCPSSTHVRG</sequence>
<feature type="transmembrane region" description="Helical" evidence="15">
    <location>
        <begin position="12"/>
        <end position="30"/>
    </location>
</feature>
<feature type="transmembrane region" description="Helical" evidence="15">
    <location>
        <begin position="158"/>
        <end position="179"/>
    </location>
</feature>
<keyword evidence="12" id="KW-0325">Glycoprotein</keyword>
<dbReference type="InterPro" id="IPR027359">
    <property type="entry name" value="Volt_channel_dom_sf"/>
</dbReference>
<evidence type="ECO:0000256" key="15">
    <source>
        <dbReference type="SAM" id="Phobius"/>
    </source>
</evidence>
<dbReference type="InterPro" id="IPR005821">
    <property type="entry name" value="Ion_trans_dom"/>
</dbReference>
<dbReference type="Proteomes" id="UP001642484">
    <property type="component" value="Unassembled WGS sequence"/>
</dbReference>
<keyword evidence="4" id="KW-0109">Calcium transport</keyword>
<gene>
    <name evidence="17" type="ORF">CCMP2556_LOCUS2622</name>
</gene>
<dbReference type="InterPro" id="IPR011992">
    <property type="entry name" value="EF-hand-dom_pair"/>
</dbReference>
<feature type="transmembrane region" description="Helical" evidence="15">
    <location>
        <begin position="83"/>
        <end position="107"/>
    </location>
</feature>
<evidence type="ECO:0000256" key="14">
    <source>
        <dbReference type="SAM" id="MobiDB-lite"/>
    </source>
</evidence>
<keyword evidence="5" id="KW-0107">Calcium channel</keyword>
<protein>
    <recommendedName>
        <fullName evidence="16">EF-hand domain-containing protein</fullName>
    </recommendedName>
</protein>
<feature type="domain" description="EF-hand" evidence="16">
    <location>
        <begin position="332"/>
        <end position="367"/>
    </location>
</feature>
<keyword evidence="10" id="KW-0406">Ion transport</keyword>
<reference evidence="17 18" key="1">
    <citation type="submission" date="2024-02" db="EMBL/GenBank/DDBJ databases">
        <authorList>
            <person name="Chen Y."/>
            <person name="Shah S."/>
            <person name="Dougan E. K."/>
            <person name="Thang M."/>
            <person name="Chan C."/>
        </authorList>
    </citation>
    <scope>NUCLEOTIDE SEQUENCE [LARGE SCALE GENOMIC DNA]</scope>
</reference>
<evidence type="ECO:0000313" key="17">
    <source>
        <dbReference type="EMBL" id="CAK8991843.1"/>
    </source>
</evidence>
<evidence type="ECO:0000256" key="5">
    <source>
        <dbReference type="ARBA" id="ARBA00022673"/>
    </source>
</evidence>
<dbReference type="Gene3D" id="1.10.287.70">
    <property type="match status" value="1"/>
</dbReference>
<dbReference type="Gene3D" id="1.10.238.10">
    <property type="entry name" value="EF-hand"/>
    <property type="match status" value="1"/>
</dbReference>
<evidence type="ECO:0000256" key="13">
    <source>
        <dbReference type="ARBA" id="ARBA00023303"/>
    </source>
</evidence>
<keyword evidence="8" id="KW-0851">Voltage-gated channel</keyword>
<dbReference type="InterPro" id="IPR002048">
    <property type="entry name" value="EF_hand_dom"/>
</dbReference>
<evidence type="ECO:0000256" key="11">
    <source>
        <dbReference type="ARBA" id="ARBA00023136"/>
    </source>
</evidence>
<feature type="transmembrane region" description="Helical" evidence="15">
    <location>
        <begin position="50"/>
        <end position="71"/>
    </location>
</feature>
<keyword evidence="7" id="KW-0106">Calcium</keyword>
<keyword evidence="3" id="KW-0597">Phosphoprotein</keyword>
<dbReference type="Gene3D" id="1.20.120.350">
    <property type="entry name" value="Voltage-gated potassium channels. Chain C"/>
    <property type="match status" value="1"/>
</dbReference>
<organism evidence="17 18">
    <name type="scientific">Durusdinium trenchii</name>
    <dbReference type="NCBI Taxonomy" id="1381693"/>
    <lineage>
        <taxon>Eukaryota</taxon>
        <taxon>Sar</taxon>
        <taxon>Alveolata</taxon>
        <taxon>Dinophyceae</taxon>
        <taxon>Suessiales</taxon>
        <taxon>Symbiodiniaceae</taxon>
        <taxon>Durusdinium</taxon>
    </lineage>
</organism>
<dbReference type="SUPFAM" id="SSF81324">
    <property type="entry name" value="Voltage-gated potassium channels"/>
    <property type="match status" value="1"/>
</dbReference>
<keyword evidence="11 15" id="KW-0472">Membrane</keyword>
<dbReference type="InterPro" id="IPR018247">
    <property type="entry name" value="EF_Hand_1_Ca_BS"/>
</dbReference>
<keyword evidence="9 15" id="KW-1133">Transmembrane helix</keyword>
<dbReference type="PANTHER" id="PTHR45628:SF7">
    <property type="entry name" value="VOLTAGE-DEPENDENT CALCIUM CHANNEL TYPE A SUBUNIT ALPHA-1"/>
    <property type="match status" value="1"/>
</dbReference>
<evidence type="ECO:0000256" key="9">
    <source>
        <dbReference type="ARBA" id="ARBA00022989"/>
    </source>
</evidence>
<evidence type="ECO:0000256" key="10">
    <source>
        <dbReference type="ARBA" id="ARBA00023065"/>
    </source>
</evidence>
<feature type="domain" description="EF-hand" evidence="16">
    <location>
        <begin position="289"/>
        <end position="324"/>
    </location>
</feature>
<dbReference type="PROSITE" id="PS00018">
    <property type="entry name" value="EF_HAND_1"/>
    <property type="match status" value="1"/>
</dbReference>
<evidence type="ECO:0000256" key="8">
    <source>
        <dbReference type="ARBA" id="ARBA00022882"/>
    </source>
</evidence>
<name>A0ABP0HNP8_9DINO</name>
<evidence type="ECO:0000313" key="18">
    <source>
        <dbReference type="Proteomes" id="UP001642484"/>
    </source>
</evidence>
<dbReference type="Pfam" id="PF00520">
    <property type="entry name" value="Ion_trans"/>
    <property type="match status" value="1"/>
</dbReference>
<comment type="subcellular location">
    <subcellularLocation>
        <location evidence="1">Membrane</location>
        <topology evidence="1">Multi-pass membrane protein</topology>
    </subcellularLocation>
</comment>
<evidence type="ECO:0000256" key="1">
    <source>
        <dbReference type="ARBA" id="ARBA00004141"/>
    </source>
</evidence>
<feature type="transmembrane region" description="Helical" evidence="15">
    <location>
        <begin position="241"/>
        <end position="264"/>
    </location>
</feature>
<evidence type="ECO:0000256" key="6">
    <source>
        <dbReference type="ARBA" id="ARBA00022692"/>
    </source>
</evidence>
<keyword evidence="2" id="KW-0813">Transport</keyword>
<dbReference type="SUPFAM" id="SSF47473">
    <property type="entry name" value="EF-hand"/>
    <property type="match status" value="1"/>
</dbReference>
<keyword evidence="18" id="KW-1185">Reference proteome</keyword>
<dbReference type="PROSITE" id="PS50222">
    <property type="entry name" value="EF_HAND_2"/>
    <property type="match status" value="2"/>
</dbReference>
<dbReference type="InterPro" id="IPR050599">
    <property type="entry name" value="VDCC_alpha-1_subunit"/>
</dbReference>
<evidence type="ECO:0000256" key="12">
    <source>
        <dbReference type="ARBA" id="ARBA00023180"/>
    </source>
</evidence>
<evidence type="ECO:0000256" key="4">
    <source>
        <dbReference type="ARBA" id="ARBA00022568"/>
    </source>
</evidence>
<feature type="region of interest" description="Disordered" evidence="14">
    <location>
        <begin position="400"/>
        <end position="419"/>
    </location>
</feature>
<evidence type="ECO:0000256" key="2">
    <source>
        <dbReference type="ARBA" id="ARBA00022448"/>
    </source>
</evidence>
<dbReference type="PANTHER" id="PTHR45628">
    <property type="entry name" value="VOLTAGE-DEPENDENT CALCIUM CHANNEL TYPE A SUBUNIT ALPHA-1"/>
    <property type="match status" value="1"/>
</dbReference>
<evidence type="ECO:0000256" key="7">
    <source>
        <dbReference type="ARBA" id="ARBA00022837"/>
    </source>
</evidence>
<accession>A0ABP0HNP8</accession>
<proteinExistence type="predicted"/>
<evidence type="ECO:0000259" key="16">
    <source>
        <dbReference type="PROSITE" id="PS50222"/>
    </source>
</evidence>
<comment type="caution">
    <text evidence="17">The sequence shown here is derived from an EMBL/GenBank/DDBJ whole genome shotgun (WGS) entry which is preliminary data.</text>
</comment>
<evidence type="ECO:0000256" key="3">
    <source>
        <dbReference type="ARBA" id="ARBA00022553"/>
    </source>
</evidence>
<dbReference type="SMART" id="SM00054">
    <property type="entry name" value="EFh"/>
    <property type="match status" value="2"/>
</dbReference>
<keyword evidence="13" id="KW-0407">Ion channel</keyword>
<keyword evidence="6 15" id="KW-0812">Transmembrane</keyword>
<dbReference type="EMBL" id="CAXAMN010001002">
    <property type="protein sequence ID" value="CAK8991843.1"/>
    <property type="molecule type" value="Genomic_DNA"/>
</dbReference>